<reference evidence="3" key="1">
    <citation type="journal article" date="2015" name="Nat. Plants">
        <title>Genome expansion of Arabis alpina linked with retrotransposition and reduced symmetric DNA methylation.</title>
        <authorList>
            <person name="Willing E.M."/>
            <person name="Rawat V."/>
            <person name="Mandakova T."/>
            <person name="Maumus F."/>
            <person name="James G.V."/>
            <person name="Nordstroem K.J."/>
            <person name="Becker C."/>
            <person name="Warthmann N."/>
            <person name="Chica C."/>
            <person name="Szarzynska B."/>
            <person name="Zytnicki M."/>
            <person name="Albani M.C."/>
            <person name="Kiefer C."/>
            <person name="Bergonzi S."/>
            <person name="Castaings L."/>
            <person name="Mateos J.L."/>
            <person name="Berns M.C."/>
            <person name="Bujdoso N."/>
            <person name="Piofczyk T."/>
            <person name="de Lorenzo L."/>
            <person name="Barrero-Sicilia C."/>
            <person name="Mateos I."/>
            <person name="Piednoel M."/>
            <person name="Hagmann J."/>
            <person name="Chen-Min-Tao R."/>
            <person name="Iglesias-Fernandez R."/>
            <person name="Schuster S.C."/>
            <person name="Alonso-Blanco C."/>
            <person name="Roudier F."/>
            <person name="Carbonero P."/>
            <person name="Paz-Ares J."/>
            <person name="Davis S.J."/>
            <person name="Pecinka A."/>
            <person name="Quesneville H."/>
            <person name="Colot V."/>
            <person name="Lysak M.A."/>
            <person name="Weigel D."/>
            <person name="Coupland G."/>
            <person name="Schneeberger K."/>
        </authorList>
    </citation>
    <scope>NUCLEOTIDE SEQUENCE [LARGE SCALE GENOMIC DNA]</scope>
    <source>
        <strain evidence="3">cv. Pajares</strain>
    </source>
</reference>
<proteinExistence type="predicted"/>
<name>A0A087G381_ARAAL</name>
<organism evidence="2 3">
    <name type="scientific">Arabis alpina</name>
    <name type="common">Alpine rock-cress</name>
    <dbReference type="NCBI Taxonomy" id="50452"/>
    <lineage>
        <taxon>Eukaryota</taxon>
        <taxon>Viridiplantae</taxon>
        <taxon>Streptophyta</taxon>
        <taxon>Embryophyta</taxon>
        <taxon>Tracheophyta</taxon>
        <taxon>Spermatophyta</taxon>
        <taxon>Magnoliopsida</taxon>
        <taxon>eudicotyledons</taxon>
        <taxon>Gunneridae</taxon>
        <taxon>Pentapetalae</taxon>
        <taxon>rosids</taxon>
        <taxon>malvids</taxon>
        <taxon>Brassicales</taxon>
        <taxon>Brassicaceae</taxon>
        <taxon>Arabideae</taxon>
        <taxon>Arabis</taxon>
    </lineage>
</organism>
<evidence type="ECO:0000313" key="3">
    <source>
        <dbReference type="Proteomes" id="UP000029120"/>
    </source>
</evidence>
<keyword evidence="3" id="KW-1185">Reference proteome</keyword>
<gene>
    <name evidence="2" type="ORF">AALP_AAs60350U000200</name>
</gene>
<protein>
    <submittedName>
        <fullName evidence="2">Uncharacterized protein</fullName>
    </submittedName>
</protein>
<feature type="coiled-coil region" evidence="1">
    <location>
        <begin position="162"/>
        <end position="231"/>
    </location>
</feature>
<dbReference type="Proteomes" id="UP000029120">
    <property type="component" value="Unassembled WGS sequence"/>
</dbReference>
<keyword evidence="1" id="KW-0175">Coiled coil</keyword>
<sequence>MTLIPEFPSKDGHFEDRFFFVELSEKTVEADCIGLVKTRWERRVKPLLPEVSKEFVTAMHDELSSGNGNWRKSFSRKRIERALSTEIIPGKILGQGRVRVSSREQAALEVAAKAAGLSSTSAPRAVVPMTSTPTALSTRLSLLFDRLVGDYDEDIRFRDSELRMAREANAVLQSRLDEFAKQNKVLERDALSVQKIKKDCDDKLTKLKSRCTKAEGEIVQLRDELSSASDLQHTRIGEAVAGLLVEIGGNVQNDMLNLAEIDANLELIGLLQGSEPLDLQTKVKALRERRHPIYDARDVFADLLASVRRVLEIPVVSVGAAVASVAIDDDVEVIDEDDVEVTDDDEDIEE</sequence>
<dbReference type="EMBL" id="KL969879">
    <property type="protein sequence ID" value="KFK24333.1"/>
    <property type="molecule type" value="Genomic_DNA"/>
</dbReference>
<dbReference type="AlphaFoldDB" id="A0A087G381"/>
<accession>A0A087G381</accession>
<evidence type="ECO:0000313" key="2">
    <source>
        <dbReference type="EMBL" id="KFK24333.1"/>
    </source>
</evidence>
<dbReference type="Gramene" id="KFK24333">
    <property type="protein sequence ID" value="KFK24333"/>
    <property type="gene ID" value="AALP_AAs60350U000200"/>
</dbReference>
<evidence type="ECO:0000256" key="1">
    <source>
        <dbReference type="SAM" id="Coils"/>
    </source>
</evidence>